<dbReference type="OrthoDB" id="5564063at2759"/>
<comment type="caution">
    <text evidence="1">The sequence shown here is derived from an EMBL/GenBank/DDBJ whole genome shotgun (WGS) entry which is preliminary data.</text>
</comment>
<accession>A0A9W7YBA8</accession>
<proteinExistence type="predicted"/>
<name>A0A9W7YBA8_9FUNG</name>
<gene>
    <name evidence="1" type="ORF">LPJ61_004201</name>
</gene>
<protein>
    <submittedName>
        <fullName evidence="1">Uncharacterized protein</fullName>
    </submittedName>
</protein>
<dbReference type="AlphaFoldDB" id="A0A9W7YBA8"/>
<dbReference type="Proteomes" id="UP001143981">
    <property type="component" value="Unassembled WGS sequence"/>
</dbReference>
<sequence>MRVTHIVIGVGVLGRPSAARPVFKEVAHYFGLDATQAANAGNAASNAIDGLVSAIGSLDEFKPIIHPDVVSTINTIETFGGLISSIVGWVVKLAVRYIYTSDLLNDTPYVGELIRNADSMIKPEYRAVLSSLGAELVPTHTVAPFS</sequence>
<organism evidence="1 2">
    <name type="scientific">Coemansia biformis</name>
    <dbReference type="NCBI Taxonomy" id="1286918"/>
    <lineage>
        <taxon>Eukaryota</taxon>
        <taxon>Fungi</taxon>
        <taxon>Fungi incertae sedis</taxon>
        <taxon>Zoopagomycota</taxon>
        <taxon>Kickxellomycotina</taxon>
        <taxon>Kickxellomycetes</taxon>
        <taxon>Kickxellales</taxon>
        <taxon>Kickxellaceae</taxon>
        <taxon>Coemansia</taxon>
    </lineage>
</organism>
<evidence type="ECO:0000313" key="1">
    <source>
        <dbReference type="EMBL" id="KAJ1728126.1"/>
    </source>
</evidence>
<dbReference type="EMBL" id="JANBOI010000891">
    <property type="protein sequence ID" value="KAJ1728126.1"/>
    <property type="molecule type" value="Genomic_DNA"/>
</dbReference>
<reference evidence="1" key="1">
    <citation type="submission" date="2022-07" db="EMBL/GenBank/DDBJ databases">
        <title>Phylogenomic reconstructions and comparative analyses of Kickxellomycotina fungi.</title>
        <authorList>
            <person name="Reynolds N.K."/>
            <person name="Stajich J.E."/>
            <person name="Barry K."/>
            <person name="Grigoriev I.V."/>
            <person name="Crous P."/>
            <person name="Smith M.E."/>
        </authorList>
    </citation>
    <scope>NUCLEOTIDE SEQUENCE</scope>
    <source>
        <strain evidence="1">BCRC 34381</strain>
    </source>
</reference>
<evidence type="ECO:0000313" key="2">
    <source>
        <dbReference type="Proteomes" id="UP001143981"/>
    </source>
</evidence>
<keyword evidence="2" id="KW-1185">Reference proteome</keyword>